<protein>
    <submittedName>
        <fullName evidence="1">Uncharacterized protein</fullName>
    </submittedName>
</protein>
<gene>
    <name evidence="1" type="ORF">BSAL_65700</name>
</gene>
<feature type="non-terminal residue" evidence="1">
    <location>
        <position position="161"/>
    </location>
</feature>
<organism evidence="1 2">
    <name type="scientific">Bodo saltans</name>
    <name type="common">Flagellated protozoan</name>
    <dbReference type="NCBI Taxonomy" id="75058"/>
    <lineage>
        <taxon>Eukaryota</taxon>
        <taxon>Discoba</taxon>
        <taxon>Euglenozoa</taxon>
        <taxon>Kinetoplastea</taxon>
        <taxon>Metakinetoplastina</taxon>
        <taxon>Eubodonida</taxon>
        <taxon>Bodonidae</taxon>
        <taxon>Bodo</taxon>
    </lineage>
</organism>
<evidence type="ECO:0000313" key="1">
    <source>
        <dbReference type="EMBL" id="CUF77833.1"/>
    </source>
</evidence>
<dbReference type="VEuPathDB" id="TriTrypDB:BSAL_65700"/>
<keyword evidence="2" id="KW-1185">Reference proteome</keyword>
<accession>A0A0S4IWP1</accession>
<sequence>MSSLIENTPTISAQYVVFSDSVVLGAPLHAGGVADLHMFHGVLTTVGQPARPVAVKRLVGLNAATVARNAAALILEHKNTLLLVGLVDVSPLESYLLLEPRSNCEHMFASLLSSCWIRLKKRATTMAHVRQIDLIRCRNITDTGLSAISTLTQLRQLILRG</sequence>
<proteinExistence type="predicted"/>
<evidence type="ECO:0000313" key="2">
    <source>
        <dbReference type="Proteomes" id="UP000051952"/>
    </source>
</evidence>
<dbReference type="AlphaFoldDB" id="A0A0S4IWP1"/>
<name>A0A0S4IWP1_BODSA</name>
<dbReference type="Proteomes" id="UP000051952">
    <property type="component" value="Unassembled WGS sequence"/>
</dbReference>
<dbReference type="Gene3D" id="3.80.10.10">
    <property type="entry name" value="Ribonuclease Inhibitor"/>
    <property type="match status" value="1"/>
</dbReference>
<dbReference type="EMBL" id="CYKH01000403">
    <property type="protein sequence ID" value="CUF77833.1"/>
    <property type="molecule type" value="Genomic_DNA"/>
</dbReference>
<dbReference type="InterPro" id="IPR032675">
    <property type="entry name" value="LRR_dom_sf"/>
</dbReference>
<reference evidence="2" key="1">
    <citation type="submission" date="2015-09" db="EMBL/GenBank/DDBJ databases">
        <authorList>
            <consortium name="Pathogen Informatics"/>
        </authorList>
    </citation>
    <scope>NUCLEOTIDE SEQUENCE [LARGE SCALE GENOMIC DNA]</scope>
    <source>
        <strain evidence="2">Lake Konstanz</strain>
    </source>
</reference>